<proteinExistence type="predicted"/>
<dbReference type="Gene3D" id="2.60.120.10">
    <property type="entry name" value="Jelly Rolls"/>
    <property type="match status" value="1"/>
</dbReference>
<dbReference type="GO" id="GO:0043565">
    <property type="term" value="F:sequence-specific DNA binding"/>
    <property type="evidence" value="ECO:0007669"/>
    <property type="project" value="InterPro"/>
</dbReference>
<organism evidence="5 6">
    <name type="scientific">Paenibacillus selenitireducens</name>
    <dbReference type="NCBI Taxonomy" id="1324314"/>
    <lineage>
        <taxon>Bacteria</taxon>
        <taxon>Bacillati</taxon>
        <taxon>Bacillota</taxon>
        <taxon>Bacilli</taxon>
        <taxon>Bacillales</taxon>
        <taxon>Paenibacillaceae</taxon>
        <taxon>Paenibacillus</taxon>
    </lineage>
</organism>
<keyword evidence="1" id="KW-0805">Transcription regulation</keyword>
<dbReference type="InterPro" id="IPR037923">
    <property type="entry name" value="HTH-like"/>
</dbReference>
<dbReference type="AlphaFoldDB" id="A0A1T2XF12"/>
<dbReference type="InterPro" id="IPR014710">
    <property type="entry name" value="RmlC-like_jellyroll"/>
</dbReference>
<name>A0A1T2XF12_9BACL</name>
<evidence type="ECO:0000256" key="1">
    <source>
        <dbReference type="ARBA" id="ARBA00023015"/>
    </source>
</evidence>
<dbReference type="Gene3D" id="1.10.10.60">
    <property type="entry name" value="Homeodomain-like"/>
    <property type="match status" value="2"/>
</dbReference>
<dbReference type="SMART" id="SM00342">
    <property type="entry name" value="HTH_ARAC"/>
    <property type="match status" value="1"/>
</dbReference>
<keyword evidence="2" id="KW-0238">DNA-binding</keyword>
<dbReference type="EMBL" id="MSZX01000004">
    <property type="protein sequence ID" value="OPA78425.1"/>
    <property type="molecule type" value="Genomic_DNA"/>
</dbReference>
<evidence type="ECO:0000256" key="2">
    <source>
        <dbReference type="ARBA" id="ARBA00023125"/>
    </source>
</evidence>
<dbReference type="PROSITE" id="PS01124">
    <property type="entry name" value="HTH_ARAC_FAMILY_2"/>
    <property type="match status" value="1"/>
</dbReference>
<dbReference type="InterPro" id="IPR009057">
    <property type="entry name" value="Homeodomain-like_sf"/>
</dbReference>
<dbReference type="PRINTS" id="PR00032">
    <property type="entry name" value="HTHARAC"/>
</dbReference>
<evidence type="ECO:0000313" key="6">
    <source>
        <dbReference type="Proteomes" id="UP000190188"/>
    </source>
</evidence>
<dbReference type="Pfam" id="PF02311">
    <property type="entry name" value="AraC_binding"/>
    <property type="match status" value="1"/>
</dbReference>
<gene>
    <name evidence="5" type="ORF">BVG16_11135</name>
</gene>
<dbReference type="Pfam" id="PF12833">
    <property type="entry name" value="HTH_18"/>
    <property type="match status" value="1"/>
</dbReference>
<dbReference type="PANTHER" id="PTHR43280">
    <property type="entry name" value="ARAC-FAMILY TRANSCRIPTIONAL REGULATOR"/>
    <property type="match status" value="1"/>
</dbReference>
<dbReference type="InterPro" id="IPR018060">
    <property type="entry name" value="HTH_AraC"/>
</dbReference>
<reference evidence="5 6" key="1">
    <citation type="submission" date="2017-01" db="EMBL/GenBank/DDBJ databases">
        <title>Genome analysis of Paenibacillus selenitrireducens ES3-24.</title>
        <authorList>
            <person name="Xu D."/>
            <person name="Yao R."/>
            <person name="Zheng S."/>
        </authorList>
    </citation>
    <scope>NUCLEOTIDE SEQUENCE [LARGE SCALE GENOMIC DNA]</scope>
    <source>
        <strain evidence="5 6">ES3-24</strain>
    </source>
</reference>
<dbReference type="SUPFAM" id="SSF46689">
    <property type="entry name" value="Homeodomain-like"/>
    <property type="match status" value="2"/>
</dbReference>
<keyword evidence="3" id="KW-0804">Transcription</keyword>
<comment type="caution">
    <text evidence="5">The sequence shown here is derived from an EMBL/GenBank/DDBJ whole genome shotgun (WGS) entry which is preliminary data.</text>
</comment>
<dbReference type="SUPFAM" id="SSF51215">
    <property type="entry name" value="Regulatory protein AraC"/>
    <property type="match status" value="1"/>
</dbReference>
<dbReference type="Proteomes" id="UP000190188">
    <property type="component" value="Unassembled WGS sequence"/>
</dbReference>
<evidence type="ECO:0000313" key="5">
    <source>
        <dbReference type="EMBL" id="OPA78425.1"/>
    </source>
</evidence>
<dbReference type="InterPro" id="IPR003313">
    <property type="entry name" value="AraC-bd"/>
</dbReference>
<evidence type="ECO:0000256" key="3">
    <source>
        <dbReference type="ARBA" id="ARBA00023163"/>
    </source>
</evidence>
<dbReference type="InterPro" id="IPR020449">
    <property type="entry name" value="Tscrpt_reg_AraC-type_HTH"/>
</dbReference>
<evidence type="ECO:0000259" key="4">
    <source>
        <dbReference type="PROSITE" id="PS01124"/>
    </source>
</evidence>
<dbReference type="InterPro" id="IPR018062">
    <property type="entry name" value="HTH_AraC-typ_CS"/>
</dbReference>
<feature type="domain" description="HTH araC/xylS-type" evidence="4">
    <location>
        <begin position="180"/>
        <end position="278"/>
    </location>
</feature>
<sequence>MIMADQILMIQPVIIGTSSDHHNQYTYHTHSHYEIYYFRGGKCTYLINDQIYIMEPGDLLLMHGMTLHRPHIDPVEPYIRTTIHFDPVFLQSFMHAPLKVNVLEPFQKLQNIRLQLRDETKQEVEASIDRIQQLYDLGDVVSIQRSHVLLLDLLLQIHNLCSTPLQAKTVLPSARAEHVQRIITFIEQHYAEEITLERLESELHLSKYYLAKIFKEITGLTIFYYLMQRRVKQAKVELMGGVRPITDIGYEVGFKYPSHFSRAFKQHAGVTPEQYRKKNLFPSSSS</sequence>
<dbReference type="PANTHER" id="PTHR43280:SF28">
    <property type="entry name" value="HTH-TYPE TRANSCRIPTIONAL ACTIVATOR RHAS"/>
    <property type="match status" value="1"/>
</dbReference>
<protein>
    <recommendedName>
        <fullName evidence="4">HTH araC/xylS-type domain-containing protein</fullName>
    </recommendedName>
</protein>
<dbReference type="GO" id="GO:0003700">
    <property type="term" value="F:DNA-binding transcription factor activity"/>
    <property type="evidence" value="ECO:0007669"/>
    <property type="project" value="InterPro"/>
</dbReference>
<dbReference type="STRING" id="1324314.BVG16_11135"/>
<accession>A0A1T2XF12</accession>
<keyword evidence="6" id="KW-1185">Reference proteome</keyword>
<dbReference type="PROSITE" id="PS00041">
    <property type="entry name" value="HTH_ARAC_FAMILY_1"/>
    <property type="match status" value="1"/>
</dbReference>